<evidence type="ECO:0000256" key="1">
    <source>
        <dbReference type="SAM" id="MobiDB-lite"/>
    </source>
</evidence>
<evidence type="ECO:0000313" key="3">
    <source>
        <dbReference type="Proteomes" id="UP001451303"/>
    </source>
</evidence>
<comment type="caution">
    <text evidence="2">The sequence shown here is derived from an EMBL/GenBank/DDBJ whole genome shotgun (WGS) entry which is preliminary data.</text>
</comment>
<protein>
    <submittedName>
        <fullName evidence="2">Uncharacterized protein</fullName>
    </submittedName>
</protein>
<organism evidence="2 3">
    <name type="scientific">Neurospora intermedia</name>
    <dbReference type="NCBI Taxonomy" id="5142"/>
    <lineage>
        <taxon>Eukaryota</taxon>
        <taxon>Fungi</taxon>
        <taxon>Dikarya</taxon>
        <taxon>Ascomycota</taxon>
        <taxon>Pezizomycotina</taxon>
        <taxon>Sordariomycetes</taxon>
        <taxon>Sordariomycetidae</taxon>
        <taxon>Sordariales</taxon>
        <taxon>Sordariaceae</taxon>
        <taxon>Neurospora</taxon>
    </lineage>
</organism>
<name>A0ABR3D118_NEUIN</name>
<evidence type="ECO:0000313" key="2">
    <source>
        <dbReference type="EMBL" id="KAL0466002.1"/>
    </source>
</evidence>
<reference evidence="2 3" key="1">
    <citation type="submission" date="2023-09" db="EMBL/GenBank/DDBJ databases">
        <title>Multi-omics analysis of a traditional fermented food reveals byproduct-associated fungal strains for waste-to-food upcycling.</title>
        <authorList>
            <consortium name="Lawrence Berkeley National Laboratory"/>
            <person name="Rekdal V.M."/>
            <person name="Villalobos-Escobedo J.M."/>
            <person name="Rodriguez-Valeron N."/>
            <person name="Garcia M.O."/>
            <person name="Vasquez D.P."/>
            <person name="Damayanti I."/>
            <person name="Sorensen P.M."/>
            <person name="Baidoo E.E."/>
            <person name="De Carvalho A.C."/>
            <person name="Riley R."/>
            <person name="Lipzen A."/>
            <person name="He G."/>
            <person name="Yan M."/>
            <person name="Haridas S."/>
            <person name="Daum C."/>
            <person name="Yoshinaga Y."/>
            <person name="Ng V."/>
            <person name="Grigoriev I.V."/>
            <person name="Munk R."/>
            <person name="Nuraida L."/>
            <person name="Wijaya C.H."/>
            <person name="Morales P.-C."/>
            <person name="Keasling J.D."/>
        </authorList>
    </citation>
    <scope>NUCLEOTIDE SEQUENCE [LARGE SCALE GENOMIC DNA]</scope>
    <source>
        <strain evidence="2 3">FGSC 2613</strain>
    </source>
</reference>
<proteinExistence type="predicted"/>
<dbReference type="Proteomes" id="UP001451303">
    <property type="component" value="Unassembled WGS sequence"/>
</dbReference>
<gene>
    <name evidence="2" type="ORF">QR685DRAFT_575627</name>
</gene>
<feature type="region of interest" description="Disordered" evidence="1">
    <location>
        <begin position="40"/>
        <end position="81"/>
    </location>
</feature>
<keyword evidence="3" id="KW-1185">Reference proteome</keyword>
<sequence>MMEKKFGREEKGKKTRIKYMAGSGAWEGNSFCLSHKLKRSASTGTHDFTRLPSDKGNLSGRLDKRRGGGGTLASHQSGPQISRCALMPRAGGLTRGESVEEGTRKTLMGKKVLATRY</sequence>
<dbReference type="EMBL" id="JAVLET010000014">
    <property type="protein sequence ID" value="KAL0466002.1"/>
    <property type="molecule type" value="Genomic_DNA"/>
</dbReference>
<accession>A0ABR3D118</accession>